<dbReference type="Pfam" id="PF10545">
    <property type="entry name" value="MADF_DNA_bdg"/>
    <property type="match status" value="1"/>
</dbReference>
<evidence type="ECO:0000313" key="3">
    <source>
        <dbReference type="Proteomes" id="UP000078540"/>
    </source>
</evidence>
<organism evidence="2 3">
    <name type="scientific">Atta colombica</name>
    <dbReference type="NCBI Taxonomy" id="520822"/>
    <lineage>
        <taxon>Eukaryota</taxon>
        <taxon>Metazoa</taxon>
        <taxon>Ecdysozoa</taxon>
        <taxon>Arthropoda</taxon>
        <taxon>Hexapoda</taxon>
        <taxon>Insecta</taxon>
        <taxon>Pterygota</taxon>
        <taxon>Neoptera</taxon>
        <taxon>Endopterygota</taxon>
        <taxon>Hymenoptera</taxon>
        <taxon>Apocrita</taxon>
        <taxon>Aculeata</taxon>
        <taxon>Formicoidea</taxon>
        <taxon>Formicidae</taxon>
        <taxon>Myrmicinae</taxon>
        <taxon>Atta</taxon>
    </lineage>
</organism>
<evidence type="ECO:0000313" key="2">
    <source>
        <dbReference type="EMBL" id="KYM82403.1"/>
    </source>
</evidence>
<reference evidence="2 3" key="1">
    <citation type="submission" date="2015-09" db="EMBL/GenBank/DDBJ databases">
        <title>Atta colombica WGS genome.</title>
        <authorList>
            <person name="Nygaard S."/>
            <person name="Hu H."/>
            <person name="Boomsma J."/>
            <person name="Zhang G."/>
        </authorList>
    </citation>
    <scope>NUCLEOTIDE SEQUENCE [LARGE SCALE GENOMIC DNA]</scope>
    <source>
        <strain evidence="2">Treedump-2</strain>
        <tissue evidence="2">Whole body</tissue>
    </source>
</reference>
<dbReference type="InterPro" id="IPR006578">
    <property type="entry name" value="MADF-dom"/>
</dbReference>
<proteinExistence type="predicted"/>
<evidence type="ECO:0000259" key="1">
    <source>
        <dbReference type="Pfam" id="PF10545"/>
    </source>
</evidence>
<gene>
    <name evidence="2" type="ORF">ALC53_07191</name>
</gene>
<dbReference type="STRING" id="520822.A0A195BCW7"/>
<sequence length="150" mass="18094">MRESVRENSRRSISHRSQELGLFATSIWRILRIFRDLGLHPYKIQLTQELKVNNHRQHRVFAYWVLEQLEVNPNFAKQIIFSDKTHFQKKTLWQKVLNMMRGQLSAENAKNRWKYLRDCYMKAKKKQQTYIPSSSGTIPKKKIHFTFLSK</sequence>
<dbReference type="Proteomes" id="UP000078540">
    <property type="component" value="Unassembled WGS sequence"/>
</dbReference>
<dbReference type="PANTHER" id="PTHR47326:SF1">
    <property type="entry name" value="HTH PSQ-TYPE DOMAIN-CONTAINING PROTEIN"/>
    <property type="match status" value="1"/>
</dbReference>
<keyword evidence="3" id="KW-1185">Reference proteome</keyword>
<dbReference type="EMBL" id="KQ976513">
    <property type="protein sequence ID" value="KYM82403.1"/>
    <property type="molecule type" value="Genomic_DNA"/>
</dbReference>
<accession>A0A195BCW7</accession>
<protein>
    <recommendedName>
        <fullName evidence="1">MADF domain-containing protein</fullName>
    </recommendedName>
</protein>
<feature type="domain" description="MADF" evidence="1">
    <location>
        <begin position="88"/>
        <end position="137"/>
    </location>
</feature>
<dbReference type="AlphaFoldDB" id="A0A195BCW7"/>
<name>A0A195BCW7_9HYME</name>
<dbReference type="PANTHER" id="PTHR47326">
    <property type="entry name" value="TRANSPOSABLE ELEMENT TC3 TRANSPOSASE-LIKE PROTEIN"/>
    <property type="match status" value="1"/>
</dbReference>